<dbReference type="Pfam" id="PF01381">
    <property type="entry name" value="HTH_3"/>
    <property type="match status" value="1"/>
</dbReference>
<dbReference type="AlphaFoldDB" id="A0A1G5S2J9"/>
<dbReference type="InterPro" id="IPR010982">
    <property type="entry name" value="Lambda_DNA-bd_dom_sf"/>
</dbReference>
<reference evidence="2 3" key="1">
    <citation type="submission" date="2016-10" db="EMBL/GenBank/DDBJ databases">
        <authorList>
            <person name="de Groot N.N."/>
        </authorList>
    </citation>
    <scope>NUCLEOTIDE SEQUENCE [LARGE SCALE GENOMIC DNA]</scope>
    <source>
        <strain evidence="2 3">DSM 10317</strain>
    </source>
</reference>
<organism evidence="2 3">
    <name type="scientific">Pseudobutyrivibrio xylanivorans</name>
    <dbReference type="NCBI Taxonomy" id="185007"/>
    <lineage>
        <taxon>Bacteria</taxon>
        <taxon>Bacillati</taxon>
        <taxon>Bacillota</taxon>
        <taxon>Clostridia</taxon>
        <taxon>Lachnospirales</taxon>
        <taxon>Lachnospiraceae</taxon>
        <taxon>Pseudobutyrivibrio</taxon>
    </lineage>
</organism>
<dbReference type="EMBL" id="FMWK01000014">
    <property type="protein sequence ID" value="SCZ80398.1"/>
    <property type="molecule type" value="Genomic_DNA"/>
</dbReference>
<proteinExistence type="predicted"/>
<accession>A0A1G5S2J9</accession>
<name>A0A1G5S2J9_PSEXY</name>
<dbReference type="SMART" id="SM00530">
    <property type="entry name" value="HTH_XRE"/>
    <property type="match status" value="1"/>
</dbReference>
<evidence type="ECO:0000259" key="1">
    <source>
        <dbReference type="PROSITE" id="PS50943"/>
    </source>
</evidence>
<dbReference type="CDD" id="cd00093">
    <property type="entry name" value="HTH_XRE"/>
    <property type="match status" value="1"/>
</dbReference>
<dbReference type="Gene3D" id="1.10.260.40">
    <property type="entry name" value="lambda repressor-like DNA-binding domains"/>
    <property type="match status" value="1"/>
</dbReference>
<evidence type="ECO:0000313" key="2">
    <source>
        <dbReference type="EMBL" id="SCZ80398.1"/>
    </source>
</evidence>
<gene>
    <name evidence="2" type="ORF">SAMN02910350_02271</name>
</gene>
<dbReference type="SUPFAM" id="SSF47413">
    <property type="entry name" value="lambda repressor-like DNA-binding domains"/>
    <property type="match status" value="1"/>
</dbReference>
<feature type="domain" description="HTH cro/C1-type" evidence="1">
    <location>
        <begin position="16"/>
        <end position="64"/>
    </location>
</feature>
<evidence type="ECO:0000313" key="3">
    <source>
        <dbReference type="Proteomes" id="UP000199428"/>
    </source>
</evidence>
<dbReference type="GO" id="GO:0003677">
    <property type="term" value="F:DNA binding"/>
    <property type="evidence" value="ECO:0007669"/>
    <property type="project" value="InterPro"/>
</dbReference>
<dbReference type="PROSITE" id="PS50943">
    <property type="entry name" value="HTH_CROC1"/>
    <property type="match status" value="1"/>
</dbReference>
<dbReference type="RefSeq" id="WP_015550163.1">
    <property type="nucleotide sequence ID" value="NZ_FMWK01000014.1"/>
</dbReference>
<dbReference type="Proteomes" id="UP000199428">
    <property type="component" value="Unassembled WGS sequence"/>
</dbReference>
<sequence length="190" mass="22368">MNKDILLNDKLNNCHLNLHTLSERSGVAYSTIYNLFTGKKSITDAKTESLYRIARVLGISMDELFIQFTQKDNGQPIKDFLLMWEDEVIASIRVGETTVKIQRFDVNPIKQIFYKDEISRFEFGEILRRRCWDEHRPDIKEVLKMIGLDEFNPYKICMITHGKMVQDKTWFKFEGETICYADLLRKKNAS</sequence>
<protein>
    <submittedName>
        <fullName evidence="2">Helix-turn-helix</fullName>
    </submittedName>
</protein>
<dbReference type="InterPro" id="IPR001387">
    <property type="entry name" value="Cro/C1-type_HTH"/>
</dbReference>